<dbReference type="GeneID" id="108741662"/>
<feature type="region of interest" description="Disordered" evidence="1">
    <location>
        <begin position="49"/>
        <end position="90"/>
    </location>
</feature>
<accession>A0A1W4XI37</accession>
<feature type="region of interest" description="Disordered" evidence="1">
    <location>
        <begin position="640"/>
        <end position="719"/>
    </location>
</feature>
<evidence type="ECO:0000256" key="2">
    <source>
        <dbReference type="SAM" id="SignalP"/>
    </source>
</evidence>
<feature type="region of interest" description="Disordered" evidence="1">
    <location>
        <begin position="609"/>
        <end position="628"/>
    </location>
</feature>
<feature type="region of interest" description="Disordered" evidence="1">
    <location>
        <begin position="1200"/>
        <end position="1267"/>
    </location>
</feature>
<proteinExistence type="predicted"/>
<feature type="chain" id="PRO_5010817886" evidence="2">
    <location>
        <begin position="17"/>
        <end position="1469"/>
    </location>
</feature>
<feature type="compositionally biased region" description="Polar residues" evidence="1">
    <location>
        <begin position="78"/>
        <end position="90"/>
    </location>
</feature>
<feature type="compositionally biased region" description="Polar residues" evidence="1">
    <location>
        <begin position="749"/>
        <end position="762"/>
    </location>
</feature>
<dbReference type="RefSeq" id="XP_025831163.1">
    <property type="nucleotide sequence ID" value="XM_025975378.1"/>
</dbReference>
<feature type="compositionally biased region" description="Low complexity" evidence="1">
    <location>
        <begin position="962"/>
        <end position="978"/>
    </location>
</feature>
<feature type="compositionally biased region" description="Low complexity" evidence="1">
    <location>
        <begin position="908"/>
        <end position="922"/>
    </location>
</feature>
<dbReference type="OrthoDB" id="6784457at2759"/>
<keyword evidence="3" id="KW-1185">Reference proteome</keyword>
<evidence type="ECO:0000313" key="4">
    <source>
        <dbReference type="RefSeq" id="XP_018332034.1"/>
    </source>
</evidence>
<feature type="region of interest" description="Disordered" evidence="1">
    <location>
        <begin position="1052"/>
        <end position="1148"/>
    </location>
</feature>
<feature type="compositionally biased region" description="Polar residues" evidence="1">
    <location>
        <begin position="834"/>
        <end position="847"/>
    </location>
</feature>
<feature type="compositionally biased region" description="Polar residues" evidence="1">
    <location>
        <begin position="817"/>
        <end position="826"/>
    </location>
</feature>
<feature type="compositionally biased region" description="Basic and acidic residues" evidence="1">
    <location>
        <begin position="49"/>
        <end position="77"/>
    </location>
</feature>
<feature type="compositionally biased region" description="Low complexity" evidence="1">
    <location>
        <begin position="651"/>
        <end position="672"/>
    </location>
</feature>
<gene>
    <name evidence="4 5" type="primary">LOC108741662</name>
</gene>
<feature type="compositionally biased region" description="Low complexity" evidence="1">
    <location>
        <begin position="1089"/>
        <end position="1105"/>
    </location>
</feature>
<feature type="compositionally biased region" description="Basic and acidic residues" evidence="1">
    <location>
        <begin position="894"/>
        <end position="905"/>
    </location>
</feature>
<feature type="region of interest" description="Disordered" evidence="1">
    <location>
        <begin position="734"/>
        <end position="855"/>
    </location>
</feature>
<feature type="compositionally biased region" description="Polar residues" evidence="1">
    <location>
        <begin position="1106"/>
        <end position="1148"/>
    </location>
</feature>
<feature type="compositionally biased region" description="Polar residues" evidence="1">
    <location>
        <begin position="884"/>
        <end position="893"/>
    </location>
</feature>
<feature type="compositionally biased region" description="Polar residues" evidence="1">
    <location>
        <begin position="799"/>
        <end position="810"/>
    </location>
</feature>
<feature type="signal peptide" evidence="2">
    <location>
        <begin position="1"/>
        <end position="16"/>
    </location>
</feature>
<name>A0A1W4XI37_AGRPL</name>
<feature type="compositionally biased region" description="Polar residues" evidence="1">
    <location>
        <begin position="1242"/>
        <end position="1267"/>
    </location>
</feature>
<dbReference type="RefSeq" id="XP_018332034.1">
    <property type="nucleotide sequence ID" value="XM_018476532.2"/>
</dbReference>
<dbReference type="KEGG" id="apln:108741662"/>
<feature type="compositionally biased region" description="Polar residues" evidence="1">
    <location>
        <begin position="933"/>
        <end position="961"/>
    </location>
</feature>
<evidence type="ECO:0000313" key="5">
    <source>
        <dbReference type="RefSeq" id="XP_025831163.1"/>
    </source>
</evidence>
<evidence type="ECO:0000256" key="1">
    <source>
        <dbReference type="SAM" id="MobiDB-lite"/>
    </source>
</evidence>
<sequence>MQRTVVLCALVVCALGKPEGYFHQQMQYSRKAESYRDNELERSEGDEAFYSKHGDLDGRVQPKVDSHSSHTEYENPKFKNQGTSGSLMYGQEGNSGYGYNNRDYSSRGYGGNLGLSSGYQDASNFDSMASSSSQSRQFASRGYSATGGGYSAGSHAGYAIVPTTNAQLQDMSRRLHEQMSRQLQSAIRNEHQAHSAFSASSSSSYNNYDFKTLEDEIRQNLTRQFQEALNNQYRSQTASIPYPFTSSGGVKQEFEELKSHVEQDLLKELREGVQTQYGYRPAVSYRPVLEYRAPAPAPVPAPVPVPAYNTKSSSWDSSASYQAGYQSQYPQHVSQPVVTTVTYVPLTDVTSRVEDTVARNLQSALQEVDRQFNEQSSQVYSSSSSFNVDYSGQLNELTDQLVRNLTETLEDELRKNYGRYEERDSYVYVDSRPVFRVNELEEKKEKIRNELIRKLENSFRQKYNNFVQRASYVKQQQQDQQQSQSHQSYQPVVRPQPLSAGGYSSSSSHSASASYNQNSGSYYPSDYQEGLNVVANEVETDLTRQLQSALTEQEKQLRHMMSYSQQDRPNYQQTLAELQDELRRNFTNKLDDSLRKHYRVETQSGSYFFATGSGSGSQDQQQMQQKLERLRDSLQSQLMQQLERGMAHQQSYYSSSSSSSSASSGYKSAKLSQYPSKSYSQNYGSGLTYEEDCDTQGDDPHSYRRSVRSTPDQQQEDVEDLVQETELLQQKDLDKLTQQQENPEVFGKLQTNRGDISTNEQGVQREREEVSSNQPPRPPKRTYPAKQRIHARPVFSFNKPATQADDLTQQRQEETADLTQQVQQPESIAPLRNYPSSYNAKPHTNNPVEDDSDLTQQTAQVEDLAQVQLQNQDFIQQQERRAHSLQSGYLRTTSDNRNKQNKQDTEDLTQQQEQTDDLVQQQQHRESEAPLRNYQNNNPSRGFTWMSNPTYRRNDQTVGLSQQQEQVEDLTQQQDLVQRPNNEPVVTRPINSWQYEDVTPTRNYPSTNYKPSYLRTNRYNDQVTNPTLQQEQVDDLTQKQQPEPVYVNYQTGFKPTSGDLIRTPSRTNSSPTRGISGSTYNNYDAQGEDLTQQQEQVEDLTQQRQTQDYHLQQSARGLSWRSTTPKPRTSYFSSQDLSNQQSTDFGQQSRDLTQQQEFDYFTTTFKPIHPKPLSVIGIDEQRAEDENNFGKLEIGSQSSRNWRLHNKKPSDLDQQQEQVEDLTQVQQKPTVSGSLWDDSQRTENQNNFESLQIGSQTSGTRRQNTRPIDLTQQQEQVEDLDHVQPTVSGSIRNDNQFYHNERQSHQYDFGHNSYSTRNVVRPGYTVGQGSQYELETEHLGVTKTTPKVNYANQGQLEDNFGRADEFYSLTTEKQHALVLDANNNRRSYGGVKGGRGRAGSPFSGQIVDEHYEVEPTIAPTSDVEQFAIPEQTESPGFWKKVGSKLENTYNQAKVATSKLAKSIRTSVGY</sequence>
<feature type="compositionally biased region" description="Polar residues" evidence="1">
    <location>
        <begin position="673"/>
        <end position="685"/>
    </location>
</feature>
<feature type="compositionally biased region" description="Low complexity" evidence="1">
    <location>
        <begin position="499"/>
        <end position="515"/>
    </location>
</feature>
<protein>
    <submittedName>
        <fullName evidence="4 5">Uncharacterized protein</fullName>
    </submittedName>
</protein>
<evidence type="ECO:0000313" key="3">
    <source>
        <dbReference type="Proteomes" id="UP000192223"/>
    </source>
</evidence>
<organism evidence="3 4">
    <name type="scientific">Agrilus planipennis</name>
    <name type="common">Emerald ash borer</name>
    <name type="synonym">Agrilus marcopoli</name>
    <dbReference type="NCBI Taxonomy" id="224129"/>
    <lineage>
        <taxon>Eukaryota</taxon>
        <taxon>Metazoa</taxon>
        <taxon>Ecdysozoa</taxon>
        <taxon>Arthropoda</taxon>
        <taxon>Hexapoda</taxon>
        <taxon>Insecta</taxon>
        <taxon>Pterygota</taxon>
        <taxon>Neoptera</taxon>
        <taxon>Endopterygota</taxon>
        <taxon>Coleoptera</taxon>
        <taxon>Polyphaga</taxon>
        <taxon>Elateriformia</taxon>
        <taxon>Buprestoidea</taxon>
        <taxon>Buprestidae</taxon>
        <taxon>Agrilinae</taxon>
        <taxon>Agrilus</taxon>
    </lineage>
</organism>
<feature type="compositionally biased region" description="Low complexity" evidence="1">
    <location>
        <begin position="475"/>
        <end position="490"/>
    </location>
</feature>
<feature type="compositionally biased region" description="Low complexity" evidence="1">
    <location>
        <begin position="616"/>
        <end position="625"/>
    </location>
</feature>
<feature type="region of interest" description="Disordered" evidence="1">
    <location>
        <begin position="878"/>
        <end position="984"/>
    </location>
</feature>
<feature type="region of interest" description="Disordered" evidence="1">
    <location>
        <begin position="472"/>
        <end position="517"/>
    </location>
</feature>
<dbReference type="Proteomes" id="UP000192223">
    <property type="component" value="Unplaced"/>
</dbReference>
<reference evidence="4 5" key="1">
    <citation type="submission" date="2025-04" db="UniProtKB">
        <authorList>
            <consortium name="RefSeq"/>
        </authorList>
    </citation>
    <scope>IDENTIFICATION</scope>
    <source>
        <tissue evidence="4 5">Entire body</tissue>
    </source>
</reference>
<feature type="compositionally biased region" description="Polar residues" evidence="1">
    <location>
        <begin position="1064"/>
        <end position="1084"/>
    </location>
</feature>
<keyword evidence="2" id="KW-0732">Signal</keyword>
<dbReference type="STRING" id="224129.A0A1W4XI37"/>
<feature type="compositionally biased region" description="Low complexity" evidence="1">
    <location>
        <begin position="1212"/>
        <end position="1227"/>
    </location>
</feature>